<dbReference type="InterPro" id="IPR017900">
    <property type="entry name" value="4Fe4S_Fe_S_CS"/>
</dbReference>
<dbReference type="PROSITE" id="PS51379">
    <property type="entry name" value="4FE4S_FER_2"/>
    <property type="match status" value="1"/>
</dbReference>
<evidence type="ECO:0000256" key="2">
    <source>
        <dbReference type="ARBA" id="ARBA00023004"/>
    </source>
</evidence>
<evidence type="ECO:0000256" key="1">
    <source>
        <dbReference type="ARBA" id="ARBA00022723"/>
    </source>
</evidence>
<dbReference type="InterPro" id="IPR053135">
    <property type="entry name" value="AKR2_Oxidoreductase"/>
</dbReference>
<sequence length="334" mass="38130">MKYRVLGKTHLKVSEIGFGGIPIQKLTQEEAAKVIHKAEETGINFIDTARAYSCSEEYIGKALKGRRKNWIIATKSMARSYEDMKRDIEISLKNLNTDYIDLYQLHNVKDIASYKEAFGENGALKALLEAKEKGIIRHIGVTSHSLDMLKHMIENPLVETIMYPYNVVERQAIETFKLAKERNIGIIAMKPMAGGVLSDGKLALKFILKDDFISTAIPGMASIQEVIENVSASKEEITKDEIELCDNIYKEMDKEFCRRCGYCAPCPQGIDIPFSFILRGYYVNYDLKDWAKERYNNLKAHASDCRECGICETRCPYDLQIRKMLKEVKKTFGY</sequence>
<proteinExistence type="predicted"/>
<keyword evidence="6" id="KW-1185">Reference proteome</keyword>
<reference evidence="5 6" key="1">
    <citation type="journal article" date="2011" name="J. Bacteriol.">
        <title>Draft genome sequence of Caloramator australicus strain RC3T, a thermoanaerobe from the Great Artesian Basin of Australia.</title>
        <authorList>
            <person name="Ogg C.D."/>
            <person name="Patel B.K.C."/>
        </authorList>
    </citation>
    <scope>NUCLEOTIDE SEQUENCE [LARGE SCALE GENOMIC DNA]</scope>
    <source>
        <strain evidence="5 6">RC3</strain>
    </source>
</reference>
<dbReference type="AlphaFoldDB" id="G0V490"/>
<dbReference type="Pfam" id="PF13534">
    <property type="entry name" value="Fer4_17"/>
    <property type="match status" value="1"/>
</dbReference>
<dbReference type="InterPro" id="IPR020471">
    <property type="entry name" value="AKR"/>
</dbReference>
<dbReference type="GO" id="GO:0016491">
    <property type="term" value="F:oxidoreductase activity"/>
    <property type="evidence" value="ECO:0007669"/>
    <property type="project" value="UniProtKB-KW"/>
</dbReference>
<dbReference type="PANTHER" id="PTHR43312">
    <property type="entry name" value="D-THREO-ALDOSE 1-DEHYDROGENASE"/>
    <property type="match status" value="1"/>
</dbReference>
<dbReference type="SUPFAM" id="SSF51430">
    <property type="entry name" value="NAD(P)-linked oxidoreductase"/>
    <property type="match status" value="1"/>
</dbReference>
<dbReference type="SUPFAM" id="SSF46548">
    <property type="entry name" value="alpha-helical ferredoxin"/>
    <property type="match status" value="1"/>
</dbReference>
<dbReference type="InterPro" id="IPR023210">
    <property type="entry name" value="NADP_OxRdtase_dom"/>
</dbReference>
<dbReference type="PANTHER" id="PTHR43312:SF1">
    <property type="entry name" value="NADP-DEPENDENT OXIDOREDUCTASE DOMAIN-CONTAINING PROTEIN"/>
    <property type="match status" value="1"/>
</dbReference>
<dbReference type="EMBL" id="CAKP01000009">
    <property type="protein sequence ID" value="CCC57930.1"/>
    <property type="molecule type" value="Genomic_DNA"/>
</dbReference>
<organism evidence="5 6">
    <name type="scientific">Caloramator australicus RC3</name>
    <dbReference type="NCBI Taxonomy" id="857293"/>
    <lineage>
        <taxon>Bacteria</taxon>
        <taxon>Bacillati</taxon>
        <taxon>Bacillota</taxon>
        <taxon>Clostridia</taxon>
        <taxon>Eubacteriales</taxon>
        <taxon>Clostridiaceae</taxon>
        <taxon>Caloramator</taxon>
    </lineage>
</organism>
<dbReference type="InterPro" id="IPR036812">
    <property type="entry name" value="NAD(P)_OxRdtase_dom_sf"/>
</dbReference>
<comment type="caution">
    <text evidence="5">The sequence shown here is derived from an EMBL/GenBank/DDBJ whole genome shotgun (WGS) entry which is preliminary data.</text>
</comment>
<keyword evidence="5" id="KW-0560">Oxidoreductase</keyword>
<dbReference type="RefSeq" id="WP_008907653.1">
    <property type="nucleotide sequence ID" value="NZ_CAKP01000009.1"/>
</dbReference>
<protein>
    <submittedName>
        <fullName evidence="5">Oxidoreductase</fullName>
        <ecNumber evidence="5">1.1.1.-</ecNumber>
    </submittedName>
</protein>
<evidence type="ECO:0000313" key="6">
    <source>
        <dbReference type="Proteomes" id="UP000007652"/>
    </source>
</evidence>
<dbReference type="GO" id="GO:0046872">
    <property type="term" value="F:metal ion binding"/>
    <property type="evidence" value="ECO:0007669"/>
    <property type="project" value="UniProtKB-KW"/>
</dbReference>
<gene>
    <name evidence="5" type="ORF">CAAU_0281</name>
</gene>
<accession>G0V490</accession>
<dbReference type="STRING" id="857293.CAAU_0281"/>
<keyword evidence="2" id="KW-0408">Iron</keyword>
<dbReference type="Proteomes" id="UP000007652">
    <property type="component" value="Unassembled WGS sequence"/>
</dbReference>
<dbReference type="Gene3D" id="3.20.20.100">
    <property type="entry name" value="NADP-dependent oxidoreductase domain"/>
    <property type="match status" value="1"/>
</dbReference>
<dbReference type="InterPro" id="IPR017896">
    <property type="entry name" value="4Fe4S_Fe-S-bd"/>
</dbReference>
<dbReference type="CDD" id="cd19100">
    <property type="entry name" value="AKR_unchar"/>
    <property type="match status" value="1"/>
</dbReference>
<dbReference type="eggNOG" id="COG1453">
    <property type="taxonomic scope" value="Bacteria"/>
</dbReference>
<keyword evidence="3" id="KW-0411">Iron-sulfur</keyword>
<evidence type="ECO:0000256" key="3">
    <source>
        <dbReference type="ARBA" id="ARBA00023014"/>
    </source>
</evidence>
<dbReference type="EC" id="1.1.1.-" evidence="5"/>
<keyword evidence="1" id="KW-0479">Metal-binding</keyword>
<dbReference type="PRINTS" id="PR00069">
    <property type="entry name" value="ALDKETRDTASE"/>
</dbReference>
<dbReference type="PROSITE" id="PS00198">
    <property type="entry name" value="4FE4S_FER_1"/>
    <property type="match status" value="1"/>
</dbReference>
<evidence type="ECO:0000313" key="5">
    <source>
        <dbReference type="EMBL" id="CCC57930.1"/>
    </source>
</evidence>
<name>G0V490_9CLOT</name>
<dbReference type="Pfam" id="PF00248">
    <property type="entry name" value="Aldo_ket_red"/>
    <property type="match status" value="1"/>
</dbReference>
<evidence type="ECO:0000259" key="4">
    <source>
        <dbReference type="PROSITE" id="PS51379"/>
    </source>
</evidence>
<dbReference type="GO" id="GO:0051536">
    <property type="term" value="F:iron-sulfur cluster binding"/>
    <property type="evidence" value="ECO:0007669"/>
    <property type="project" value="UniProtKB-KW"/>
</dbReference>
<feature type="domain" description="4Fe-4S ferredoxin-type" evidence="4">
    <location>
        <begin position="296"/>
        <end position="327"/>
    </location>
</feature>
<dbReference type="OrthoDB" id="9773828at2"/>